<dbReference type="SMART" id="SM00430">
    <property type="entry name" value="HOLI"/>
    <property type="match status" value="1"/>
</dbReference>
<feature type="compositionally biased region" description="Low complexity" evidence="11">
    <location>
        <begin position="116"/>
        <end position="146"/>
    </location>
</feature>
<dbReference type="Pfam" id="PF00105">
    <property type="entry name" value="zf-C4"/>
    <property type="match status" value="1"/>
</dbReference>
<dbReference type="SUPFAM" id="SSF48508">
    <property type="entry name" value="Nuclear receptor ligand-binding domain"/>
    <property type="match status" value="1"/>
</dbReference>
<comment type="subcellular location">
    <subcellularLocation>
        <location evidence="1 10">Nucleus</location>
    </subcellularLocation>
</comment>
<sequence>MSLFHNLKLKRRKIDSQSSSDGEGGDGNDIDNPQSDVNYSRYRPDPVTSSQPRACGKCEQPSSSSASPERNPSIALMYSPQDIPNVLMKDNDGVKTMIWTNLRKSLPSSRGGFDRSQPNQLPHHLPHTTPTNTSSSTTSLTASPHSYFSESKCDDGIGSHHDMGSNEQHALKMSNAVDGLLSLQSGGPLTRFPQEMPQSTSQTSITEEIRVNPPSYARGLPINMEKLWEGDKSQLPTQTTAKSEETDGKVGLAEEDEPLICMICEDKATGLHYGIITCEGCKGFFKRTVQNKRIYNCVAEGSCEINKAQRNRCQYCRFQKCLHKGMVLAAVREDRMPGGRNSGAVYNLYKVKYKKHKKSSPGRSEMYGSKPINDLEVAQFNSHSQNINILRAALTGNVEISSHYKSILGRCQNHVNDQENINLINELIACDEFEDMATLKNIGELLNQNTSDLQQKLCQIGDSIVYKLVEWTRRLPFYKELPVDIHTKLLTHKWHELLVLTTSAYQAIHGSRRMGTIRTDGEKAELHQEVSTNLVTLQTCLTSMMGKPITMDQLRQDVGNMVEKITKVIALFRQCKLKMEEYVCLKVIAMVATADNPSPSLVTIHNRYLACLKAFAQQHHPQEPNRVENLLVRLPEVRVAAGLLLESKMFYVPFLLNSSIGN</sequence>
<feature type="domain" description="Nuclear receptor" evidence="12">
    <location>
        <begin position="258"/>
        <end position="333"/>
    </location>
</feature>
<dbReference type="InterPro" id="IPR000536">
    <property type="entry name" value="Nucl_hrmn_rcpt_lig-bd"/>
</dbReference>
<evidence type="ECO:0000259" key="12">
    <source>
        <dbReference type="PROSITE" id="PS51030"/>
    </source>
</evidence>
<proteinExistence type="evidence at transcript level"/>
<dbReference type="FunFam" id="3.30.50.10:FF:000006">
    <property type="entry name" value="Nuclear receptor subfamily 5 group A member"/>
    <property type="match status" value="1"/>
</dbReference>
<dbReference type="GO" id="GO:0006357">
    <property type="term" value="P:regulation of transcription by RNA polymerase II"/>
    <property type="evidence" value="ECO:0007669"/>
    <property type="project" value="UniProtKB-ARBA"/>
</dbReference>
<protein>
    <submittedName>
        <fullName evidence="14">Hormone receptor 4</fullName>
    </submittedName>
</protein>
<dbReference type="PRINTS" id="PR00047">
    <property type="entry name" value="STROIDFINGER"/>
</dbReference>
<reference evidence="14" key="2">
    <citation type="submission" date="2014-03" db="EMBL/GenBank/DDBJ databases">
        <authorList>
            <person name="Lee J.-S."/>
            <person name="Hwang D.-S."/>
        </authorList>
    </citation>
    <scope>NUCLEOTIDE SEQUENCE</scope>
</reference>
<dbReference type="SUPFAM" id="SSF57716">
    <property type="entry name" value="Glucocorticoid receptor-like (DNA-binding domain)"/>
    <property type="match status" value="1"/>
</dbReference>
<dbReference type="PROSITE" id="PS00031">
    <property type="entry name" value="NUCLEAR_REC_DBD_1"/>
    <property type="match status" value="1"/>
</dbReference>
<keyword evidence="5 10" id="KW-0805">Transcription regulation</keyword>
<dbReference type="GO" id="GO:0003700">
    <property type="term" value="F:DNA-binding transcription factor activity"/>
    <property type="evidence" value="ECO:0007669"/>
    <property type="project" value="InterPro"/>
</dbReference>
<dbReference type="Gene3D" id="3.30.50.10">
    <property type="entry name" value="Erythroid Transcription Factor GATA-1, subunit A"/>
    <property type="match status" value="1"/>
</dbReference>
<dbReference type="GO" id="GO:0008270">
    <property type="term" value="F:zinc ion binding"/>
    <property type="evidence" value="ECO:0007669"/>
    <property type="project" value="UniProtKB-KW"/>
</dbReference>
<keyword evidence="2 10" id="KW-0479">Metal-binding</keyword>
<evidence type="ECO:0000256" key="8">
    <source>
        <dbReference type="ARBA" id="ARBA00023170"/>
    </source>
</evidence>
<feature type="compositionally biased region" description="Basic and acidic residues" evidence="11">
    <location>
        <begin position="151"/>
        <end position="162"/>
    </location>
</feature>
<dbReference type="InterPro" id="IPR013088">
    <property type="entry name" value="Znf_NHR/GATA"/>
</dbReference>
<dbReference type="FunFam" id="1.10.565.10:FF:000034">
    <property type="entry name" value="Hormone receptor 4, isoform J"/>
    <property type="match status" value="1"/>
</dbReference>
<feature type="region of interest" description="Disordered" evidence="11">
    <location>
        <begin position="105"/>
        <end position="162"/>
    </location>
</feature>
<name>A0A0A7CJW3_TIGJA</name>
<dbReference type="Pfam" id="PF00104">
    <property type="entry name" value="Hormone_recep"/>
    <property type="match status" value="1"/>
</dbReference>
<feature type="compositionally biased region" description="Low complexity" evidence="11">
    <location>
        <begin position="61"/>
        <end position="73"/>
    </location>
</feature>
<keyword evidence="8 10" id="KW-0675">Receptor</keyword>
<accession>A0A0A7CJW3</accession>
<keyword evidence="6 10" id="KW-0238">DNA-binding</keyword>
<organism evidence="14">
    <name type="scientific">Tigriopus japonicus</name>
    <name type="common">Copepod</name>
    <dbReference type="NCBI Taxonomy" id="158387"/>
    <lineage>
        <taxon>Eukaryota</taxon>
        <taxon>Metazoa</taxon>
        <taxon>Ecdysozoa</taxon>
        <taxon>Arthropoda</taxon>
        <taxon>Crustacea</taxon>
        <taxon>Multicrustacea</taxon>
        <taxon>Hexanauplia</taxon>
        <taxon>Copepoda</taxon>
        <taxon>Harpacticoida</taxon>
        <taxon>Harpacticidae</taxon>
        <taxon>Tigriopus</taxon>
    </lineage>
</organism>
<dbReference type="GO" id="GO:0005634">
    <property type="term" value="C:nucleus"/>
    <property type="evidence" value="ECO:0007669"/>
    <property type="project" value="UniProtKB-SubCell"/>
</dbReference>
<dbReference type="SMART" id="SM00399">
    <property type="entry name" value="ZnF_C4"/>
    <property type="match status" value="1"/>
</dbReference>
<feature type="region of interest" description="Disordered" evidence="11">
    <location>
        <begin position="1"/>
        <end position="75"/>
    </location>
</feature>
<evidence type="ECO:0000256" key="6">
    <source>
        <dbReference type="ARBA" id="ARBA00023125"/>
    </source>
</evidence>
<evidence type="ECO:0000313" key="14">
    <source>
        <dbReference type="EMBL" id="AID52857.1"/>
    </source>
</evidence>
<dbReference type="GO" id="GO:0043565">
    <property type="term" value="F:sequence-specific DNA binding"/>
    <property type="evidence" value="ECO:0007669"/>
    <property type="project" value="InterPro"/>
</dbReference>
<keyword evidence="7 10" id="KW-0804">Transcription</keyword>
<dbReference type="PRINTS" id="PR00398">
    <property type="entry name" value="STRDHORMONER"/>
</dbReference>
<gene>
    <name evidence="14" type="primary">HR4</name>
</gene>
<dbReference type="PROSITE" id="PS51030">
    <property type="entry name" value="NUCLEAR_REC_DBD_2"/>
    <property type="match status" value="1"/>
</dbReference>
<evidence type="ECO:0000256" key="9">
    <source>
        <dbReference type="ARBA" id="ARBA00023242"/>
    </source>
</evidence>
<dbReference type="PROSITE" id="PS51843">
    <property type="entry name" value="NR_LBD"/>
    <property type="match status" value="1"/>
</dbReference>
<evidence type="ECO:0000256" key="3">
    <source>
        <dbReference type="ARBA" id="ARBA00022771"/>
    </source>
</evidence>
<dbReference type="Gene3D" id="1.10.565.10">
    <property type="entry name" value="Retinoid X Receptor"/>
    <property type="match status" value="1"/>
</dbReference>
<dbReference type="InterPro" id="IPR001723">
    <property type="entry name" value="Nuclear_hrmn_rcpt"/>
</dbReference>
<dbReference type="EMBL" id="KJ664220">
    <property type="protein sequence ID" value="AID52857.1"/>
    <property type="molecule type" value="mRNA"/>
</dbReference>
<evidence type="ECO:0000259" key="13">
    <source>
        <dbReference type="PROSITE" id="PS51843"/>
    </source>
</evidence>
<evidence type="ECO:0000256" key="7">
    <source>
        <dbReference type="ARBA" id="ARBA00023163"/>
    </source>
</evidence>
<comment type="similarity">
    <text evidence="10">Belongs to the nuclear hormone receptor family.</text>
</comment>
<evidence type="ECO:0000256" key="10">
    <source>
        <dbReference type="RuleBase" id="RU004334"/>
    </source>
</evidence>
<dbReference type="AlphaFoldDB" id="A0A0A7CJW3"/>
<dbReference type="InterPro" id="IPR050200">
    <property type="entry name" value="Nuclear_hormone_rcpt_NR3"/>
</dbReference>
<evidence type="ECO:0000256" key="5">
    <source>
        <dbReference type="ARBA" id="ARBA00023015"/>
    </source>
</evidence>
<evidence type="ECO:0000256" key="4">
    <source>
        <dbReference type="ARBA" id="ARBA00022833"/>
    </source>
</evidence>
<dbReference type="PANTHER" id="PTHR48092">
    <property type="entry name" value="KNIRPS-RELATED PROTEIN-RELATED"/>
    <property type="match status" value="1"/>
</dbReference>
<dbReference type="InterPro" id="IPR001628">
    <property type="entry name" value="Znf_hrmn_rcpt"/>
</dbReference>
<dbReference type="CDD" id="cd07168">
    <property type="entry name" value="NR_DBD_DHR4_like"/>
    <property type="match status" value="1"/>
</dbReference>
<keyword evidence="3 10" id="KW-0863">Zinc-finger</keyword>
<keyword evidence="9 10" id="KW-0539">Nucleus</keyword>
<dbReference type="InterPro" id="IPR035500">
    <property type="entry name" value="NHR-like_dom_sf"/>
</dbReference>
<evidence type="ECO:0000256" key="1">
    <source>
        <dbReference type="ARBA" id="ARBA00004123"/>
    </source>
</evidence>
<feature type="domain" description="NR LBD" evidence="13">
    <location>
        <begin position="419"/>
        <end position="662"/>
    </location>
</feature>
<keyword evidence="4 10" id="KW-0862">Zinc</keyword>
<evidence type="ECO:0000256" key="2">
    <source>
        <dbReference type="ARBA" id="ARBA00022723"/>
    </source>
</evidence>
<reference evidence="14" key="1">
    <citation type="journal article" date="2014" name="BMC Genomics">
        <title>Genome-wide identification of nuclear receptor (NR) superfamily genes in the copepod Tigriopus japonicus.</title>
        <authorList>
            <person name="Hwang D.S."/>
            <person name="Lee B.Y."/>
            <person name="Kim H.S."/>
            <person name="Lee M.C."/>
            <person name="Kyung D.H."/>
            <person name="Om A.S."/>
            <person name="Rhee J.S."/>
            <person name="Lee J.S."/>
        </authorList>
    </citation>
    <scope>NUCLEOTIDE SEQUENCE</scope>
</reference>
<evidence type="ECO:0000256" key="11">
    <source>
        <dbReference type="SAM" id="MobiDB-lite"/>
    </source>
</evidence>